<evidence type="ECO:0000259" key="2">
    <source>
        <dbReference type="Pfam" id="PF00496"/>
    </source>
</evidence>
<gene>
    <name evidence="3" type="ORF">S06H3_18895</name>
</gene>
<feature type="domain" description="Solute-binding protein family 5" evidence="2">
    <location>
        <begin position="46"/>
        <end position="286"/>
    </location>
</feature>
<sequence>MWVDENDKQVFHLLIDGNPNTLELEPYAPVWSLLNVPLMPEFFLNSTTSTVTQTISGMNMTGFDENTVESDVWKFYSYSAFGCGKYMLEFWNRNYETVLKASPYWHGEGIIDGTAQDLDIDTFIMRVIPDKTSDIAEFKAGKLDILRTKYKSQIEFVWEDSRFEMHISQDDKMDVLYFNIRRPFVGGDFNYEYLEAEGKTNYTKGVAIRKAICYAIDREEINQMLFDGGSLISNSPIIPIQYYYYTDFPIKYSHNITKAEEWLIAAGFEIDLPTTTTETTTETTPTSSETTFSTIE</sequence>
<protein>
    <recommendedName>
        <fullName evidence="2">Solute-binding protein family 5 domain-containing protein</fullName>
    </recommendedName>
</protein>
<reference evidence="3" key="1">
    <citation type="journal article" date="2014" name="Front. Microbiol.">
        <title>High frequency of phylogenetically diverse reductive dehalogenase-homologous genes in deep subseafloor sedimentary metagenomes.</title>
        <authorList>
            <person name="Kawai M."/>
            <person name="Futagami T."/>
            <person name="Toyoda A."/>
            <person name="Takaki Y."/>
            <person name="Nishi S."/>
            <person name="Hori S."/>
            <person name="Arai W."/>
            <person name="Tsubouchi T."/>
            <person name="Morono Y."/>
            <person name="Uchiyama I."/>
            <person name="Ito T."/>
            <person name="Fujiyama A."/>
            <person name="Inagaki F."/>
            <person name="Takami H."/>
        </authorList>
    </citation>
    <scope>NUCLEOTIDE SEQUENCE</scope>
    <source>
        <strain evidence="3">Expedition CK06-06</strain>
    </source>
</reference>
<comment type="caution">
    <text evidence="3">The sequence shown here is derived from an EMBL/GenBank/DDBJ whole genome shotgun (WGS) entry which is preliminary data.</text>
</comment>
<accession>X1M8U5</accession>
<dbReference type="GO" id="GO:0015833">
    <property type="term" value="P:peptide transport"/>
    <property type="evidence" value="ECO:0007669"/>
    <property type="project" value="TreeGrafter"/>
</dbReference>
<feature type="region of interest" description="Disordered" evidence="1">
    <location>
        <begin position="277"/>
        <end position="296"/>
    </location>
</feature>
<organism evidence="3">
    <name type="scientific">marine sediment metagenome</name>
    <dbReference type="NCBI Taxonomy" id="412755"/>
    <lineage>
        <taxon>unclassified sequences</taxon>
        <taxon>metagenomes</taxon>
        <taxon>ecological metagenomes</taxon>
    </lineage>
</organism>
<name>X1M8U5_9ZZZZ</name>
<dbReference type="Gene3D" id="3.40.190.10">
    <property type="entry name" value="Periplasmic binding protein-like II"/>
    <property type="match status" value="1"/>
</dbReference>
<dbReference type="GO" id="GO:1904680">
    <property type="term" value="F:peptide transmembrane transporter activity"/>
    <property type="evidence" value="ECO:0007669"/>
    <property type="project" value="TreeGrafter"/>
</dbReference>
<evidence type="ECO:0000256" key="1">
    <source>
        <dbReference type="SAM" id="MobiDB-lite"/>
    </source>
</evidence>
<dbReference type="InterPro" id="IPR039424">
    <property type="entry name" value="SBP_5"/>
</dbReference>
<feature type="non-terminal residue" evidence="3">
    <location>
        <position position="296"/>
    </location>
</feature>
<dbReference type="Gene3D" id="3.90.76.10">
    <property type="entry name" value="Dipeptide-binding Protein, Domain 1"/>
    <property type="match status" value="1"/>
</dbReference>
<dbReference type="AlphaFoldDB" id="X1M8U5"/>
<dbReference type="Gene3D" id="3.10.105.10">
    <property type="entry name" value="Dipeptide-binding Protein, Domain 3"/>
    <property type="match status" value="1"/>
</dbReference>
<dbReference type="PANTHER" id="PTHR30290">
    <property type="entry name" value="PERIPLASMIC BINDING COMPONENT OF ABC TRANSPORTER"/>
    <property type="match status" value="1"/>
</dbReference>
<dbReference type="EMBL" id="BARV01009611">
    <property type="protein sequence ID" value="GAI02784.1"/>
    <property type="molecule type" value="Genomic_DNA"/>
</dbReference>
<dbReference type="InterPro" id="IPR000914">
    <property type="entry name" value="SBP_5_dom"/>
</dbReference>
<dbReference type="Pfam" id="PF00496">
    <property type="entry name" value="SBP_bac_5"/>
    <property type="match status" value="1"/>
</dbReference>
<proteinExistence type="predicted"/>
<dbReference type="SUPFAM" id="SSF53850">
    <property type="entry name" value="Periplasmic binding protein-like II"/>
    <property type="match status" value="1"/>
</dbReference>
<evidence type="ECO:0000313" key="3">
    <source>
        <dbReference type="EMBL" id="GAI02784.1"/>
    </source>
</evidence>